<reference evidence="2" key="1">
    <citation type="journal article" date="2020" name="Stud. Mycol.">
        <title>101 Dothideomycetes genomes: a test case for predicting lifestyles and emergence of pathogens.</title>
        <authorList>
            <person name="Haridas S."/>
            <person name="Albert R."/>
            <person name="Binder M."/>
            <person name="Bloem J."/>
            <person name="Labutti K."/>
            <person name="Salamov A."/>
            <person name="Andreopoulos B."/>
            <person name="Baker S."/>
            <person name="Barry K."/>
            <person name="Bills G."/>
            <person name="Bluhm B."/>
            <person name="Cannon C."/>
            <person name="Castanera R."/>
            <person name="Culley D."/>
            <person name="Daum C."/>
            <person name="Ezra D."/>
            <person name="Gonzalez J."/>
            <person name="Henrissat B."/>
            <person name="Kuo A."/>
            <person name="Liang C."/>
            <person name="Lipzen A."/>
            <person name="Lutzoni F."/>
            <person name="Magnuson J."/>
            <person name="Mondo S."/>
            <person name="Nolan M."/>
            <person name="Ohm R."/>
            <person name="Pangilinan J."/>
            <person name="Park H.-J."/>
            <person name="Ramirez L."/>
            <person name="Alfaro M."/>
            <person name="Sun H."/>
            <person name="Tritt A."/>
            <person name="Yoshinaga Y."/>
            <person name="Zwiers L.-H."/>
            <person name="Turgeon B."/>
            <person name="Goodwin S."/>
            <person name="Spatafora J."/>
            <person name="Crous P."/>
            <person name="Grigoriev I."/>
        </authorList>
    </citation>
    <scope>NUCLEOTIDE SEQUENCE</scope>
    <source>
        <strain evidence="2">ATCC 36951</strain>
    </source>
</reference>
<evidence type="ECO:0000259" key="1">
    <source>
        <dbReference type="Pfam" id="PF20150"/>
    </source>
</evidence>
<sequence length="113" mass="12732">MAERNNRSSTPQAKLPAKKATKTFFNLPAELRNEIYRLALVKPNYLRTVVCGSTYKTPALLQVCRQIRNEAAGVYYGENKFVAHRACGDKMEKVGYVEEHVGKARGGEMVILR</sequence>
<dbReference type="RefSeq" id="XP_033674786.1">
    <property type="nucleotide sequence ID" value="XM_033811045.1"/>
</dbReference>
<dbReference type="Pfam" id="PF20150">
    <property type="entry name" value="2EXR"/>
    <property type="match status" value="1"/>
</dbReference>
<dbReference type="PANTHER" id="PTHR42085">
    <property type="entry name" value="F-BOX DOMAIN-CONTAINING PROTEIN"/>
    <property type="match status" value="1"/>
</dbReference>
<dbReference type="AlphaFoldDB" id="A0A6A6D3B7"/>
<dbReference type="InterPro" id="IPR045518">
    <property type="entry name" value="2EXR"/>
</dbReference>
<gene>
    <name evidence="2" type="ORF">M409DRAFT_48809</name>
</gene>
<protein>
    <recommendedName>
        <fullName evidence="1">2EXR domain-containing protein</fullName>
    </recommendedName>
</protein>
<dbReference type="InterPro" id="IPR038883">
    <property type="entry name" value="AN11006-like"/>
</dbReference>
<organism evidence="2 3">
    <name type="scientific">Zasmidium cellare ATCC 36951</name>
    <dbReference type="NCBI Taxonomy" id="1080233"/>
    <lineage>
        <taxon>Eukaryota</taxon>
        <taxon>Fungi</taxon>
        <taxon>Dikarya</taxon>
        <taxon>Ascomycota</taxon>
        <taxon>Pezizomycotina</taxon>
        <taxon>Dothideomycetes</taxon>
        <taxon>Dothideomycetidae</taxon>
        <taxon>Mycosphaerellales</taxon>
        <taxon>Mycosphaerellaceae</taxon>
        <taxon>Zasmidium</taxon>
    </lineage>
</organism>
<dbReference type="PANTHER" id="PTHR42085:SF2">
    <property type="entry name" value="F-BOX DOMAIN-CONTAINING PROTEIN"/>
    <property type="match status" value="1"/>
</dbReference>
<keyword evidence="3" id="KW-1185">Reference proteome</keyword>
<dbReference type="GeneID" id="54564317"/>
<evidence type="ECO:0000313" key="2">
    <source>
        <dbReference type="EMBL" id="KAF2173897.1"/>
    </source>
</evidence>
<dbReference type="Proteomes" id="UP000799537">
    <property type="component" value="Unassembled WGS sequence"/>
</dbReference>
<proteinExistence type="predicted"/>
<dbReference type="OrthoDB" id="3934270at2759"/>
<feature type="domain" description="2EXR" evidence="1">
    <location>
        <begin position="24"/>
        <end position="76"/>
    </location>
</feature>
<accession>A0A6A6D3B7</accession>
<dbReference type="EMBL" id="ML993579">
    <property type="protein sequence ID" value="KAF2173897.1"/>
    <property type="molecule type" value="Genomic_DNA"/>
</dbReference>
<evidence type="ECO:0000313" key="3">
    <source>
        <dbReference type="Proteomes" id="UP000799537"/>
    </source>
</evidence>
<name>A0A6A6D3B7_ZASCE</name>